<gene>
    <name evidence="1" type="ORF">TMUPMC115_2584</name>
</gene>
<comment type="caution">
    <text evidence="1">The sequence shown here is derived from an EMBL/GenBank/DDBJ whole genome shotgun (WGS) entry which is preliminary data.</text>
</comment>
<dbReference type="PATRIC" id="fig|1302649.3.peg.2564"/>
<protein>
    <submittedName>
        <fullName evidence="1">Glucose dehydrogenase-B</fullName>
    </submittedName>
</protein>
<organism evidence="1 2">
    <name type="scientific">Tetragenococcus muriaticus PMC-11-5</name>
    <dbReference type="NCBI Taxonomy" id="1302649"/>
    <lineage>
        <taxon>Bacteria</taxon>
        <taxon>Bacillati</taxon>
        <taxon>Bacillota</taxon>
        <taxon>Bacilli</taxon>
        <taxon>Lactobacillales</taxon>
        <taxon>Enterococcaceae</taxon>
        <taxon>Tetragenococcus</taxon>
    </lineage>
</organism>
<dbReference type="Proteomes" id="UP000029380">
    <property type="component" value="Unassembled WGS sequence"/>
</dbReference>
<evidence type="ECO:0000313" key="1">
    <source>
        <dbReference type="EMBL" id="KFN89089.1"/>
    </source>
</evidence>
<accession>A0A091BWH1</accession>
<dbReference type="AlphaFoldDB" id="A0A091BWH1"/>
<sequence length="63" mass="7296">MRGSAVLEFDLENNEVQTLVSDFGRIRDTYVEDDDLYFITNNLDGRGNGRDNDDRLVRINLTE</sequence>
<name>A0A091BWH1_9ENTE</name>
<evidence type="ECO:0000313" key="2">
    <source>
        <dbReference type="Proteomes" id="UP000029380"/>
    </source>
</evidence>
<proteinExistence type="predicted"/>
<dbReference type="EMBL" id="JPVU01000302">
    <property type="protein sequence ID" value="KFN89089.1"/>
    <property type="molecule type" value="Genomic_DNA"/>
</dbReference>
<reference evidence="1 2" key="1">
    <citation type="submission" date="2014-08" db="EMBL/GenBank/DDBJ databases">
        <title>Genome sequence of Tetragenococcus muriaticus.</title>
        <authorList>
            <person name="Chuea-nongthon C."/>
            <person name="Rodtong S."/>
            <person name="Yongsawatdigul J."/>
            <person name="Steele J.L."/>
            <person name="Liu X.-y."/>
            <person name="Speers J."/>
            <person name="Glasner J.D."/>
            <person name="Neeno-Eckwall E.C."/>
        </authorList>
    </citation>
    <scope>NUCLEOTIDE SEQUENCE [LARGE SCALE GENOMIC DNA]</scope>
    <source>
        <strain evidence="1 2">PMC-11-5</strain>
    </source>
</reference>